<dbReference type="Gene3D" id="1.10.600.10">
    <property type="entry name" value="Farnesyl Diphosphate Synthase"/>
    <property type="match status" value="1"/>
</dbReference>
<comment type="cofactor">
    <cofactor evidence="1">
        <name>Mg(2+)</name>
        <dbReference type="ChEBI" id="CHEBI:18420"/>
    </cofactor>
</comment>
<dbReference type="PANTHER" id="PTHR12001:SF85">
    <property type="entry name" value="SHORT CHAIN ISOPRENYL DIPHOSPHATE SYNTHASE"/>
    <property type="match status" value="1"/>
</dbReference>
<dbReference type="InterPro" id="IPR033749">
    <property type="entry name" value="Polyprenyl_synt_CS"/>
</dbReference>
<name>A0A1G1WBV1_9BACT</name>
<evidence type="ECO:0000256" key="3">
    <source>
        <dbReference type="ARBA" id="ARBA00022679"/>
    </source>
</evidence>
<keyword evidence="4" id="KW-0479">Metal-binding</keyword>
<keyword evidence="5" id="KW-0460">Magnesium</keyword>
<dbReference type="GO" id="GO:0004659">
    <property type="term" value="F:prenyltransferase activity"/>
    <property type="evidence" value="ECO:0007669"/>
    <property type="project" value="InterPro"/>
</dbReference>
<dbReference type="SFLD" id="SFLDG01017">
    <property type="entry name" value="Polyprenyl_Transferase_Like"/>
    <property type="match status" value="1"/>
</dbReference>
<dbReference type="Proteomes" id="UP000176389">
    <property type="component" value="Unassembled WGS sequence"/>
</dbReference>
<dbReference type="InterPro" id="IPR000092">
    <property type="entry name" value="Polyprenyl_synt"/>
</dbReference>
<comment type="similarity">
    <text evidence="2 6">Belongs to the FPP/GGPP synthase family.</text>
</comment>
<dbReference type="PANTHER" id="PTHR12001">
    <property type="entry name" value="GERANYLGERANYL PYROPHOSPHATE SYNTHASE"/>
    <property type="match status" value="1"/>
</dbReference>
<dbReference type="SUPFAM" id="SSF48576">
    <property type="entry name" value="Terpenoid synthases"/>
    <property type="match status" value="1"/>
</dbReference>
<dbReference type="STRING" id="1802596.A2Z11_00045"/>
<protein>
    <recommendedName>
        <fullName evidence="9">Polyprenyl synthetase</fullName>
    </recommendedName>
</protein>
<dbReference type="GO" id="GO:0046872">
    <property type="term" value="F:metal ion binding"/>
    <property type="evidence" value="ECO:0007669"/>
    <property type="project" value="UniProtKB-KW"/>
</dbReference>
<dbReference type="GO" id="GO:0008299">
    <property type="term" value="P:isoprenoid biosynthetic process"/>
    <property type="evidence" value="ECO:0007669"/>
    <property type="project" value="InterPro"/>
</dbReference>
<organism evidence="7 8">
    <name type="scientific">Candidatus Woykebacteria bacterium RBG_16_43_9</name>
    <dbReference type="NCBI Taxonomy" id="1802596"/>
    <lineage>
        <taxon>Bacteria</taxon>
        <taxon>Candidatus Woykeibacteriota</taxon>
    </lineage>
</organism>
<dbReference type="InterPro" id="IPR008949">
    <property type="entry name" value="Isoprenoid_synthase_dom_sf"/>
</dbReference>
<proteinExistence type="inferred from homology"/>
<dbReference type="EMBL" id="MHCS01000053">
    <property type="protein sequence ID" value="OGY25176.1"/>
    <property type="molecule type" value="Genomic_DNA"/>
</dbReference>
<comment type="caution">
    <text evidence="7">The sequence shown here is derived from an EMBL/GenBank/DDBJ whole genome shotgun (WGS) entry which is preliminary data.</text>
</comment>
<dbReference type="PROSITE" id="PS00723">
    <property type="entry name" value="POLYPRENYL_SYNTHASE_1"/>
    <property type="match status" value="1"/>
</dbReference>
<dbReference type="SFLD" id="SFLDS00005">
    <property type="entry name" value="Isoprenoid_Synthase_Type_I"/>
    <property type="match status" value="1"/>
</dbReference>
<dbReference type="PROSITE" id="PS00444">
    <property type="entry name" value="POLYPRENYL_SYNTHASE_2"/>
    <property type="match status" value="1"/>
</dbReference>
<evidence type="ECO:0000256" key="2">
    <source>
        <dbReference type="ARBA" id="ARBA00006706"/>
    </source>
</evidence>
<evidence type="ECO:0000256" key="5">
    <source>
        <dbReference type="ARBA" id="ARBA00022842"/>
    </source>
</evidence>
<evidence type="ECO:0000313" key="8">
    <source>
        <dbReference type="Proteomes" id="UP000176389"/>
    </source>
</evidence>
<dbReference type="CDD" id="cd00685">
    <property type="entry name" value="Trans_IPPS_HT"/>
    <property type="match status" value="1"/>
</dbReference>
<evidence type="ECO:0000256" key="6">
    <source>
        <dbReference type="RuleBase" id="RU004466"/>
    </source>
</evidence>
<gene>
    <name evidence="7" type="ORF">A2Z11_00045</name>
</gene>
<dbReference type="AlphaFoldDB" id="A0A1G1WBV1"/>
<dbReference type="Pfam" id="PF00348">
    <property type="entry name" value="polyprenyl_synt"/>
    <property type="match status" value="1"/>
</dbReference>
<reference evidence="7 8" key="1">
    <citation type="journal article" date="2016" name="Nat. Commun.">
        <title>Thousands of microbial genomes shed light on interconnected biogeochemical processes in an aquifer system.</title>
        <authorList>
            <person name="Anantharaman K."/>
            <person name="Brown C.T."/>
            <person name="Hug L.A."/>
            <person name="Sharon I."/>
            <person name="Castelle C.J."/>
            <person name="Probst A.J."/>
            <person name="Thomas B.C."/>
            <person name="Singh A."/>
            <person name="Wilkins M.J."/>
            <person name="Karaoz U."/>
            <person name="Brodie E.L."/>
            <person name="Williams K.H."/>
            <person name="Hubbard S.S."/>
            <person name="Banfield J.F."/>
        </authorList>
    </citation>
    <scope>NUCLEOTIDE SEQUENCE [LARGE SCALE GENOMIC DNA]</scope>
</reference>
<evidence type="ECO:0000256" key="4">
    <source>
        <dbReference type="ARBA" id="ARBA00022723"/>
    </source>
</evidence>
<accession>A0A1G1WBV1</accession>
<evidence type="ECO:0000256" key="1">
    <source>
        <dbReference type="ARBA" id="ARBA00001946"/>
    </source>
</evidence>
<keyword evidence="3 6" id="KW-0808">Transferase</keyword>
<evidence type="ECO:0008006" key="9">
    <source>
        <dbReference type="Google" id="ProtNLM"/>
    </source>
</evidence>
<sequence>MNAYLDEKIAEASKIHPETTVLGEEIRRFVAAGGKRVRPAFAYSAYVASSGRSFEAILYASAALELLHAFALIHDDIIDKADLRRGEPSVHKAFEYFHKNRKFKGSSQKFGIDTAILVGDLALSFADELLNTAPFPSERIRRAKSYYDLMKKQVLYGEYLDVLVPVKGQVTEEDILKILEYKTAKYTIERPLHIGAVLAGAEEEDLIVYSSYGVPLGQAFQMQDDVMGTFGSEEKIGKPTDSDIKEGKQTMLVVKAYEFSSSSDRKVLNRVIGNNKATNEEIEEAREIIRQCGALDYSQNLSYKLINSAKAAIREAKLVEEGRNYLLEAADYLLTRST</sequence>
<evidence type="ECO:0000313" key="7">
    <source>
        <dbReference type="EMBL" id="OGY25176.1"/>
    </source>
</evidence>